<reference evidence="2" key="1">
    <citation type="submission" date="2018-02" db="EMBL/GenBank/DDBJ databases">
        <authorList>
            <person name="Cohen D.B."/>
            <person name="Kent A.D."/>
        </authorList>
    </citation>
    <scope>NUCLEOTIDE SEQUENCE</scope>
</reference>
<dbReference type="InterPro" id="IPR053168">
    <property type="entry name" value="Glutamic_endopeptidase"/>
</dbReference>
<dbReference type="PANTHER" id="PTHR31589">
    <property type="entry name" value="PROTEIN, PUTATIVE (DUF239)-RELATED-RELATED"/>
    <property type="match status" value="1"/>
</dbReference>
<dbReference type="InterPro" id="IPR004314">
    <property type="entry name" value="Neprosin"/>
</dbReference>
<sequence>MAPGSRGTGAIFVCFSGEDSGQMGDAIGELRVPRRSWSRHLSNAPGLAGQLVASREDSAREGGCPEGKMRFVPSALFLKSCPSSRAFWIRGNPSLGSRDMVPRTEATGVFLVRLRTVFRSGFRLDPIKSWRSESSTSCMNVSSFQRAWACGSTCCESGRLCAQAWQRRWESSGIFSTALFCRPVFTYVVDAAPDIGFRRSWYRRKACATYFPMVQALHRGELRFERYDLVNRGRWNVPYAKGSFSDRNSGLTRGALNDPGVARGGQFDSAFGLVNGLVKPQSNLVKPSQTWSNQVKFGQTSENVSRTSFLGVFDVKRPTSIPKGSINQSSSPLLNSSNFWLNGKGCPDGTIPIRRMTRDDLERVKLATKIHASKYEPLTADKPGTHYAIVRTKDTNRKYGGGSAIISVYNPKVEGTQYSSGRIKVQNGPDSIEVGWTVNPTLYKDSRTRLYTFTKTANSACFNSLCNAIIPERPDIPLDYVLEPISTPESSYDRKFMLFWDPANGNWFLKIDEDDKEIGFWPKNVFTALANGANYVEWGGEVFSPPDVPSPPMGSGAKFLAEDTKYDAYCRKIKIIDENNNVVNAVDTEIFRDLDFKQYDVKDEGDTRKPTFEHLVVFGGPGGYTGS</sequence>
<dbReference type="Pfam" id="PF03080">
    <property type="entry name" value="Neprosin"/>
    <property type="match status" value="1"/>
</dbReference>
<gene>
    <name evidence="2" type="ORF">FSB_LOCUS52582</name>
</gene>
<proteinExistence type="predicted"/>
<evidence type="ECO:0000313" key="2">
    <source>
        <dbReference type="EMBL" id="SPD24700.1"/>
    </source>
</evidence>
<protein>
    <recommendedName>
        <fullName evidence="1">Neprosin PEP catalytic domain-containing protein</fullName>
    </recommendedName>
</protein>
<name>A0A2N9IKQ9_FAGSY</name>
<organism evidence="2">
    <name type="scientific">Fagus sylvatica</name>
    <name type="common">Beechnut</name>
    <dbReference type="NCBI Taxonomy" id="28930"/>
    <lineage>
        <taxon>Eukaryota</taxon>
        <taxon>Viridiplantae</taxon>
        <taxon>Streptophyta</taxon>
        <taxon>Embryophyta</taxon>
        <taxon>Tracheophyta</taxon>
        <taxon>Spermatophyta</taxon>
        <taxon>Magnoliopsida</taxon>
        <taxon>eudicotyledons</taxon>
        <taxon>Gunneridae</taxon>
        <taxon>Pentapetalae</taxon>
        <taxon>rosids</taxon>
        <taxon>fabids</taxon>
        <taxon>Fagales</taxon>
        <taxon>Fagaceae</taxon>
        <taxon>Fagus</taxon>
    </lineage>
</organism>
<accession>A0A2N9IKQ9</accession>
<feature type="domain" description="Neprosin PEP catalytic" evidence="1">
    <location>
        <begin position="380"/>
        <end position="625"/>
    </location>
</feature>
<dbReference type="PROSITE" id="PS52045">
    <property type="entry name" value="NEPROSIN_PEP_CD"/>
    <property type="match status" value="1"/>
</dbReference>
<dbReference type="PANTHER" id="PTHR31589:SF223">
    <property type="entry name" value="PROTEIN, PUTATIVE (DUF239)-RELATED"/>
    <property type="match status" value="1"/>
</dbReference>
<dbReference type="AlphaFoldDB" id="A0A2N9IKQ9"/>
<evidence type="ECO:0000259" key="1">
    <source>
        <dbReference type="PROSITE" id="PS52045"/>
    </source>
</evidence>
<dbReference type="EMBL" id="OIVN01005980">
    <property type="protein sequence ID" value="SPD24700.1"/>
    <property type="molecule type" value="Genomic_DNA"/>
</dbReference>